<dbReference type="SUPFAM" id="SSF56645">
    <property type="entry name" value="Acyl-CoA dehydrogenase NM domain-like"/>
    <property type="match status" value="1"/>
</dbReference>
<comment type="cofactor">
    <cofactor evidence="1 5">
        <name>FAD</name>
        <dbReference type="ChEBI" id="CHEBI:57692"/>
    </cofactor>
</comment>
<feature type="domain" description="Acyl-CoA oxidase/dehydrogenase middle" evidence="7">
    <location>
        <begin position="132"/>
        <end position="224"/>
    </location>
</feature>
<keyword evidence="3 5" id="KW-0285">Flavoprotein</keyword>
<keyword evidence="9" id="KW-1185">Reference proteome</keyword>
<evidence type="ECO:0000256" key="4">
    <source>
        <dbReference type="ARBA" id="ARBA00022827"/>
    </source>
</evidence>
<sequence length="388" mass="41819">MSEPSPDNLAGLREHVRAWSEELGPITPRLERDPSSVADYLGSAAFRAQARMAVPPEYRLPPQGPDEDLVPGHTTAVHRVVMAEEMAAVDPAILLAAPGASMAGGIVEVMADDEQRQRFFRRVQEYPTWTFFALTEPAHGSDAMGVESTLAPAGGGDFELSGAKRYVGNAARARLGVVIARTRPGPLGIAAALVDTGDPGFTATPLPTLGMRGNQVCAVEMDRVRVRAEDVLGRHLPASRRGIWSALRFLDGFRPGVAAMAVGIARAAHTYLTQHREELPVDSTERVRAMGRRVDAARLMALDAARAYDADREDAGHRASAAKYRACRLAEEATAEALVLLGPGARIDHPALDRYARDARAVEFMEGTRNVHRLNVFQGVVRGRLSAA</sequence>
<dbReference type="InterPro" id="IPR009100">
    <property type="entry name" value="AcylCoA_DH/oxidase_NM_dom_sf"/>
</dbReference>
<name>A0A4P6PWL5_9ACTN</name>
<organism evidence="8 9">
    <name type="scientific">Streptomonospora litoralis</name>
    <dbReference type="NCBI Taxonomy" id="2498135"/>
    <lineage>
        <taxon>Bacteria</taxon>
        <taxon>Bacillati</taxon>
        <taxon>Actinomycetota</taxon>
        <taxon>Actinomycetes</taxon>
        <taxon>Streptosporangiales</taxon>
        <taxon>Nocardiopsidaceae</taxon>
        <taxon>Streptomonospora</taxon>
    </lineage>
</organism>
<keyword evidence="5 8" id="KW-0560">Oxidoreductase</keyword>
<dbReference type="AlphaFoldDB" id="A0A4P6PWL5"/>
<dbReference type="Pfam" id="PF00441">
    <property type="entry name" value="Acyl-CoA_dh_1"/>
    <property type="match status" value="1"/>
</dbReference>
<evidence type="ECO:0000256" key="5">
    <source>
        <dbReference type="RuleBase" id="RU362125"/>
    </source>
</evidence>
<evidence type="ECO:0000259" key="6">
    <source>
        <dbReference type="Pfam" id="PF00441"/>
    </source>
</evidence>
<protein>
    <submittedName>
        <fullName evidence="8">Acryloyl-CoA reductase (NADH)</fullName>
        <ecNumber evidence="8">1.3.1.95</ecNumber>
    </submittedName>
</protein>
<dbReference type="OrthoDB" id="3458133at2"/>
<dbReference type="InterPro" id="IPR006091">
    <property type="entry name" value="Acyl-CoA_Oxase/DH_mid-dom"/>
</dbReference>
<dbReference type="Gene3D" id="1.20.140.10">
    <property type="entry name" value="Butyryl-CoA Dehydrogenase, subunit A, domain 3"/>
    <property type="match status" value="1"/>
</dbReference>
<dbReference type="GO" id="GO:0043958">
    <property type="term" value="F:acryloyl-CoA reductase (NADH) activity"/>
    <property type="evidence" value="ECO:0007669"/>
    <property type="project" value="UniProtKB-EC"/>
</dbReference>
<dbReference type="InterPro" id="IPR037069">
    <property type="entry name" value="AcylCoA_DH/ox_N_sf"/>
</dbReference>
<dbReference type="EC" id="1.3.1.95" evidence="8"/>
<dbReference type="PANTHER" id="PTHR43884">
    <property type="entry name" value="ACYL-COA DEHYDROGENASE"/>
    <property type="match status" value="1"/>
</dbReference>
<dbReference type="Gene3D" id="2.40.110.10">
    <property type="entry name" value="Butyryl-CoA Dehydrogenase, subunit A, domain 2"/>
    <property type="match status" value="1"/>
</dbReference>
<gene>
    <name evidence="8" type="primary">acrC2</name>
    <name evidence="8" type="ORF">EKD16_04080</name>
</gene>
<dbReference type="KEGG" id="strr:EKD16_04080"/>
<dbReference type="EMBL" id="CP036455">
    <property type="protein sequence ID" value="QBI52626.1"/>
    <property type="molecule type" value="Genomic_DNA"/>
</dbReference>
<dbReference type="GO" id="GO:0050660">
    <property type="term" value="F:flavin adenine dinucleotide binding"/>
    <property type="evidence" value="ECO:0007669"/>
    <property type="project" value="InterPro"/>
</dbReference>
<reference evidence="8 9" key="1">
    <citation type="submission" date="2019-02" db="EMBL/GenBank/DDBJ databases">
        <authorList>
            <person name="Khodamoradi S."/>
            <person name="Hahnke R.L."/>
            <person name="Kaempfer P."/>
            <person name="Schumann P."/>
            <person name="Rohde M."/>
            <person name="Steinert M."/>
            <person name="Luzhetskyy A."/>
            <person name="Wink J."/>
            <person name="Ruckert C."/>
        </authorList>
    </citation>
    <scope>NUCLEOTIDE SEQUENCE [LARGE SCALE GENOMIC DNA]</scope>
    <source>
        <strain evidence="8 9">M2</strain>
    </source>
</reference>
<dbReference type="InterPro" id="IPR046373">
    <property type="entry name" value="Acyl-CoA_Oxase/DH_mid-dom_sf"/>
</dbReference>
<evidence type="ECO:0000256" key="2">
    <source>
        <dbReference type="ARBA" id="ARBA00009347"/>
    </source>
</evidence>
<dbReference type="PANTHER" id="PTHR43884:SF12">
    <property type="entry name" value="ISOVALERYL-COA DEHYDROGENASE, MITOCHONDRIAL-RELATED"/>
    <property type="match status" value="1"/>
</dbReference>
<feature type="domain" description="Acyl-CoA dehydrogenase/oxidase C-terminal" evidence="6">
    <location>
        <begin position="241"/>
        <end position="378"/>
    </location>
</feature>
<dbReference type="Proteomes" id="UP000292235">
    <property type="component" value="Chromosome"/>
</dbReference>
<dbReference type="Pfam" id="PF02770">
    <property type="entry name" value="Acyl-CoA_dh_M"/>
    <property type="match status" value="1"/>
</dbReference>
<dbReference type="InterPro" id="IPR036250">
    <property type="entry name" value="AcylCo_DH-like_C"/>
</dbReference>
<dbReference type="InterPro" id="IPR009075">
    <property type="entry name" value="AcylCo_DH/oxidase_C"/>
</dbReference>
<dbReference type="SUPFAM" id="SSF47203">
    <property type="entry name" value="Acyl-CoA dehydrogenase C-terminal domain-like"/>
    <property type="match status" value="1"/>
</dbReference>
<dbReference type="GO" id="GO:0003995">
    <property type="term" value="F:acyl-CoA dehydrogenase activity"/>
    <property type="evidence" value="ECO:0007669"/>
    <property type="project" value="TreeGrafter"/>
</dbReference>
<evidence type="ECO:0000256" key="3">
    <source>
        <dbReference type="ARBA" id="ARBA00022630"/>
    </source>
</evidence>
<proteinExistence type="inferred from homology"/>
<keyword evidence="4 5" id="KW-0274">FAD</keyword>
<dbReference type="RefSeq" id="WP_131097151.1">
    <property type="nucleotide sequence ID" value="NZ_CP036455.1"/>
</dbReference>
<accession>A0A4P6PWL5</accession>
<evidence type="ECO:0000259" key="7">
    <source>
        <dbReference type="Pfam" id="PF02770"/>
    </source>
</evidence>
<evidence type="ECO:0000313" key="9">
    <source>
        <dbReference type="Proteomes" id="UP000292235"/>
    </source>
</evidence>
<dbReference type="CDD" id="cd00567">
    <property type="entry name" value="ACAD"/>
    <property type="match status" value="1"/>
</dbReference>
<comment type="similarity">
    <text evidence="2 5">Belongs to the acyl-CoA dehydrogenase family.</text>
</comment>
<evidence type="ECO:0000313" key="8">
    <source>
        <dbReference type="EMBL" id="QBI52626.1"/>
    </source>
</evidence>
<dbReference type="Gene3D" id="1.10.540.10">
    <property type="entry name" value="Acyl-CoA dehydrogenase/oxidase, N-terminal domain"/>
    <property type="match status" value="1"/>
</dbReference>
<evidence type="ECO:0000256" key="1">
    <source>
        <dbReference type="ARBA" id="ARBA00001974"/>
    </source>
</evidence>